<dbReference type="RefSeq" id="WP_346759884.1">
    <property type="nucleotide sequence ID" value="NZ_JAUJEB010000005.1"/>
</dbReference>
<sequence>MKTLLGRTYILLVLILLGSCQIETKTDEPNPHKNTVAVPDYPSPTTTLNIGFLIIDGVYNSELMAPFDIFHHSVFHHEFGMKVFTVAPKMDVVTTFEGIRILPDFSFDSPALPDIDVLVVASAEHNVDKDLENEALISFVKIQGSRAKFVMSLCDGAFVLARSGLVVGKASTTFPGDIDAYRKMFPELTVHEGYSFVHHDNLITSAGGAKSYDAALYLCELLYGKKVARGIAAGLVIDWDLSLVDHLIVQ</sequence>
<protein>
    <submittedName>
        <fullName evidence="2">DJ-1/PfpI family protein</fullName>
    </submittedName>
</protein>
<dbReference type="Pfam" id="PF01965">
    <property type="entry name" value="DJ-1_PfpI"/>
    <property type="match status" value="1"/>
</dbReference>
<keyword evidence="3" id="KW-1185">Reference proteome</keyword>
<feature type="domain" description="DJ-1/PfpI" evidence="1">
    <location>
        <begin position="51"/>
        <end position="216"/>
    </location>
</feature>
<dbReference type="EMBL" id="JAUJEB010000005">
    <property type="protein sequence ID" value="MDN5214545.1"/>
    <property type="molecule type" value="Genomic_DNA"/>
</dbReference>
<dbReference type="SUPFAM" id="SSF52317">
    <property type="entry name" value="Class I glutamine amidotransferase-like"/>
    <property type="match status" value="1"/>
</dbReference>
<dbReference type="InterPro" id="IPR052158">
    <property type="entry name" value="INH-QAR"/>
</dbReference>
<gene>
    <name evidence="2" type="ORF">QQ020_20870</name>
</gene>
<dbReference type="PANTHER" id="PTHR43130:SF14">
    <property type="entry name" value="DJ-1_PFPI DOMAIN-CONTAINING PROTEIN"/>
    <property type="match status" value="1"/>
</dbReference>
<dbReference type="PANTHER" id="PTHR43130">
    <property type="entry name" value="ARAC-FAMILY TRANSCRIPTIONAL REGULATOR"/>
    <property type="match status" value="1"/>
</dbReference>
<comment type="caution">
    <text evidence="2">The sequence shown here is derived from an EMBL/GenBank/DDBJ whole genome shotgun (WGS) entry which is preliminary data.</text>
</comment>
<dbReference type="InterPro" id="IPR029062">
    <property type="entry name" value="Class_I_gatase-like"/>
</dbReference>
<name>A0ABT8L9W5_9BACT</name>
<evidence type="ECO:0000259" key="1">
    <source>
        <dbReference type="Pfam" id="PF01965"/>
    </source>
</evidence>
<evidence type="ECO:0000313" key="2">
    <source>
        <dbReference type="EMBL" id="MDN5214545.1"/>
    </source>
</evidence>
<dbReference type="Proteomes" id="UP001172083">
    <property type="component" value="Unassembled WGS sequence"/>
</dbReference>
<reference evidence="2" key="1">
    <citation type="submission" date="2023-06" db="EMBL/GenBank/DDBJ databases">
        <title>Genomic of Agaribacillus aureum.</title>
        <authorList>
            <person name="Wang G."/>
        </authorList>
    </citation>
    <scope>NUCLEOTIDE SEQUENCE</scope>
    <source>
        <strain evidence="2">BMA12</strain>
    </source>
</reference>
<proteinExistence type="predicted"/>
<accession>A0ABT8L9W5</accession>
<dbReference type="Gene3D" id="3.40.50.880">
    <property type="match status" value="1"/>
</dbReference>
<dbReference type="PROSITE" id="PS51257">
    <property type="entry name" value="PROKAR_LIPOPROTEIN"/>
    <property type="match status" value="1"/>
</dbReference>
<evidence type="ECO:0000313" key="3">
    <source>
        <dbReference type="Proteomes" id="UP001172083"/>
    </source>
</evidence>
<dbReference type="InterPro" id="IPR002818">
    <property type="entry name" value="DJ-1/PfpI"/>
</dbReference>
<organism evidence="2 3">
    <name type="scientific">Agaribacillus aureus</name>
    <dbReference type="NCBI Taxonomy" id="3051825"/>
    <lineage>
        <taxon>Bacteria</taxon>
        <taxon>Pseudomonadati</taxon>
        <taxon>Bacteroidota</taxon>
        <taxon>Cytophagia</taxon>
        <taxon>Cytophagales</taxon>
        <taxon>Splendidivirgaceae</taxon>
        <taxon>Agaribacillus</taxon>
    </lineage>
</organism>